<sequence>MGKAKRGKDTLVIVILDKNGIPIPTGLKSKLIQEANLRKKGEGKINDLFGDMPYDSDT</sequence>
<dbReference type="RefSeq" id="WP_205280138.1">
    <property type="nucleotide sequence ID" value="NZ_JAFFPU010000044.1"/>
</dbReference>
<dbReference type="Proteomes" id="UP000724686">
    <property type="component" value="Unassembled WGS sequence"/>
</dbReference>
<name>A0ABS2UCK0_9LEPT</name>
<evidence type="ECO:0000313" key="2">
    <source>
        <dbReference type="Proteomes" id="UP000724686"/>
    </source>
</evidence>
<gene>
    <name evidence="1" type="ORF">JWG45_13120</name>
</gene>
<dbReference type="EMBL" id="JAFFPU010000044">
    <property type="protein sequence ID" value="MBM9578092.1"/>
    <property type="molecule type" value="Genomic_DNA"/>
</dbReference>
<protein>
    <submittedName>
        <fullName evidence="1">Uncharacterized protein</fullName>
    </submittedName>
</protein>
<proteinExistence type="predicted"/>
<reference evidence="1 2" key="1">
    <citation type="submission" date="2021-02" db="EMBL/GenBank/DDBJ databases">
        <title>Leptospira ainlahdjerensis sp. nov., Leptospira ainazelensis sp. nov., Leptospira abararensis sp. nov. and Leptospira chreensis sp. nov., four new species isolated from water sources in Algeria.</title>
        <authorList>
            <person name="Amara Korba A."/>
            <person name="Kainiu M."/>
            <person name="Vincent A.T."/>
            <person name="Mariet J.-F."/>
            <person name="Veyrier F.J."/>
            <person name="Goarant C."/>
            <person name="Picardeau M."/>
        </authorList>
    </citation>
    <scope>NUCLEOTIDE SEQUENCE [LARGE SCALE GENOMIC DNA]</scope>
    <source>
        <strain evidence="1 2">201903070</strain>
    </source>
</reference>
<organism evidence="1 2">
    <name type="scientific">Leptospira ainlahdjerensis</name>
    <dbReference type="NCBI Taxonomy" id="2810033"/>
    <lineage>
        <taxon>Bacteria</taxon>
        <taxon>Pseudomonadati</taxon>
        <taxon>Spirochaetota</taxon>
        <taxon>Spirochaetia</taxon>
        <taxon>Leptospirales</taxon>
        <taxon>Leptospiraceae</taxon>
        <taxon>Leptospira</taxon>
    </lineage>
</organism>
<evidence type="ECO:0000313" key="1">
    <source>
        <dbReference type="EMBL" id="MBM9578092.1"/>
    </source>
</evidence>
<accession>A0ABS2UCK0</accession>
<comment type="caution">
    <text evidence="1">The sequence shown here is derived from an EMBL/GenBank/DDBJ whole genome shotgun (WGS) entry which is preliminary data.</text>
</comment>
<keyword evidence="2" id="KW-1185">Reference proteome</keyword>